<sequence>MALLFSGFSVTHLESRGQAAVEVVQLLFHTPTVVRAFAAASRGPGHAQNSFWGRRFVVKPFRQTLDLSAGRHMTSPGRRNRKTGIPDSHLMTPQS</sequence>
<reference evidence="2" key="1">
    <citation type="submission" date="2019-12" db="EMBL/GenBank/DDBJ databases">
        <title>An insight into the sialome of adult female Ixodes ricinus ticks feeding for 6 days.</title>
        <authorList>
            <person name="Perner J."/>
            <person name="Ribeiro J.M.C."/>
        </authorList>
    </citation>
    <scope>NUCLEOTIDE SEQUENCE</scope>
    <source>
        <strain evidence="2">Semi-engorged</strain>
        <tissue evidence="2">Salivary glands</tissue>
    </source>
</reference>
<name>A0A6B0U9U8_IXORI</name>
<accession>A0A6B0U9U8</accession>
<protein>
    <submittedName>
        <fullName evidence="2">Uncharacterized protein</fullName>
    </submittedName>
</protein>
<feature type="region of interest" description="Disordered" evidence="1">
    <location>
        <begin position="69"/>
        <end position="95"/>
    </location>
</feature>
<dbReference type="EMBL" id="GIFC01005098">
    <property type="protein sequence ID" value="MXU87181.1"/>
    <property type="molecule type" value="Transcribed_RNA"/>
</dbReference>
<dbReference type="AlphaFoldDB" id="A0A6B0U9U8"/>
<proteinExistence type="predicted"/>
<evidence type="ECO:0000256" key="1">
    <source>
        <dbReference type="SAM" id="MobiDB-lite"/>
    </source>
</evidence>
<evidence type="ECO:0000313" key="2">
    <source>
        <dbReference type="EMBL" id="MXU87181.1"/>
    </source>
</evidence>
<organism evidence="2">
    <name type="scientific">Ixodes ricinus</name>
    <name type="common">Common tick</name>
    <name type="synonym">Acarus ricinus</name>
    <dbReference type="NCBI Taxonomy" id="34613"/>
    <lineage>
        <taxon>Eukaryota</taxon>
        <taxon>Metazoa</taxon>
        <taxon>Ecdysozoa</taxon>
        <taxon>Arthropoda</taxon>
        <taxon>Chelicerata</taxon>
        <taxon>Arachnida</taxon>
        <taxon>Acari</taxon>
        <taxon>Parasitiformes</taxon>
        <taxon>Ixodida</taxon>
        <taxon>Ixodoidea</taxon>
        <taxon>Ixodidae</taxon>
        <taxon>Ixodinae</taxon>
        <taxon>Ixodes</taxon>
    </lineage>
</organism>